<sequence>SAEATSAGQNGGPGPDALSAGRSSDAQAGYGTQTSHRDTALGGNSPGWNSPNINEQFGGTIGDASPGVAGAGERVSGDAAPGTSAESQTSAGQTVSATRPTSYKVERFVDFFNTRPLLFKINRAHRLAGDVPEWSEKAVEAYLSGAFSGNLPITLPAMSSLRTTMHVQQVQHPQPAVQFVYPTYPTYPAVFPDPRLSPTDPRMHQAYYSSRDRPSSMMTTTTTTRHLDVPVDMKRSKKDLVSGLRLPSDAFLVPMHKHRERALGVLSRGRPGVDSSASAMLGHHLVDVFGLPATSYPVRQRRRGPWDPRVQQKNQGLEEGPHNKYPPRVQHVRLDGRRLGWSHLYDIDTGAGHGRFHARQRRGFFSFGALRVTRAPDVPSVAVFCAGQ</sequence>
<name>A0A8H8DM12_9FUNG</name>
<feature type="region of interest" description="Disordered" evidence="1">
    <location>
        <begin position="300"/>
        <end position="327"/>
    </location>
</feature>
<gene>
    <name evidence="2" type="ORF">BJ554DRAFT_623</name>
</gene>
<feature type="compositionally biased region" description="Polar residues" evidence="1">
    <location>
        <begin position="21"/>
        <end position="34"/>
    </location>
</feature>
<dbReference type="AlphaFoldDB" id="A0A8H8DM12"/>
<reference evidence="2 3" key="1">
    <citation type="journal article" name="Sci. Rep.">
        <title>Genome-scale phylogenetic analyses confirm Olpidium as the closest living zoosporic fungus to the non-flagellated, terrestrial fungi.</title>
        <authorList>
            <person name="Chang Y."/>
            <person name="Rochon D."/>
            <person name="Sekimoto S."/>
            <person name="Wang Y."/>
            <person name="Chovatia M."/>
            <person name="Sandor L."/>
            <person name="Salamov A."/>
            <person name="Grigoriev I.V."/>
            <person name="Stajich J.E."/>
            <person name="Spatafora J.W."/>
        </authorList>
    </citation>
    <scope>NUCLEOTIDE SEQUENCE [LARGE SCALE GENOMIC DNA]</scope>
    <source>
        <strain evidence="2">S191</strain>
    </source>
</reference>
<evidence type="ECO:0000313" key="3">
    <source>
        <dbReference type="Proteomes" id="UP000673691"/>
    </source>
</evidence>
<feature type="compositionally biased region" description="Polar residues" evidence="1">
    <location>
        <begin position="46"/>
        <end position="57"/>
    </location>
</feature>
<comment type="caution">
    <text evidence="2">The sequence shown here is derived from an EMBL/GenBank/DDBJ whole genome shotgun (WGS) entry which is preliminary data.</text>
</comment>
<evidence type="ECO:0000313" key="2">
    <source>
        <dbReference type="EMBL" id="KAG5463265.1"/>
    </source>
</evidence>
<proteinExistence type="predicted"/>
<evidence type="ECO:0000256" key="1">
    <source>
        <dbReference type="SAM" id="MobiDB-lite"/>
    </source>
</evidence>
<protein>
    <submittedName>
        <fullName evidence="2">Uncharacterized protein</fullName>
    </submittedName>
</protein>
<feature type="region of interest" description="Disordered" evidence="1">
    <location>
        <begin position="1"/>
        <end position="99"/>
    </location>
</feature>
<dbReference type="Proteomes" id="UP000673691">
    <property type="component" value="Unassembled WGS sequence"/>
</dbReference>
<organism evidence="2 3">
    <name type="scientific">Olpidium bornovanus</name>
    <dbReference type="NCBI Taxonomy" id="278681"/>
    <lineage>
        <taxon>Eukaryota</taxon>
        <taxon>Fungi</taxon>
        <taxon>Fungi incertae sedis</taxon>
        <taxon>Olpidiomycota</taxon>
        <taxon>Olpidiomycotina</taxon>
        <taxon>Olpidiomycetes</taxon>
        <taxon>Olpidiales</taxon>
        <taxon>Olpidiaceae</taxon>
        <taxon>Olpidium</taxon>
    </lineage>
</organism>
<feature type="compositionally biased region" description="Polar residues" evidence="1">
    <location>
        <begin position="84"/>
        <end position="99"/>
    </location>
</feature>
<feature type="non-terminal residue" evidence="2">
    <location>
        <position position="1"/>
    </location>
</feature>
<accession>A0A8H8DM12</accession>
<dbReference type="EMBL" id="JAEFCI010000881">
    <property type="protein sequence ID" value="KAG5463265.1"/>
    <property type="molecule type" value="Genomic_DNA"/>
</dbReference>
<keyword evidence="3" id="KW-1185">Reference proteome</keyword>